<sequence length="506" mass="55363">MLIPQPVSYAPAEGRLTLTPRTAVSAPAEIAALLRELIGPATGLPLADGGADAELVFALDDTSGLGAEGYRLTVDGAGARAVAGTLTGLRWAVQALRQLLPPQAYAATPVTGTDWTLPCVAIEDRPRYPWRGIMVDVGRWYQPVSWLRTVVDLLALHRMNTLHLHLTEDQGWRFEVKSHPRLTEVGAWRRESPIGHENIKQADRTPHGGFYTQDELRELVAYAARRGVTVVPEIDLPGHTTAAIAAYPQLGNNPGTQLATGTRWGIYDTVLNCDDATVRVMKDVLDELVDVFPSPLIHLGGDEVPPTEWSANPGAQARMKELGLTDPEDLLGWWISELSAHLREHGRRVVVWDELVGRGAPAEAVVMAWRHQEKVDEAIRAGHDVVATPCEHVYLDYYESDAPGEPVGIGGLLPLEKVYAYQPEPGEPPAGDNRVLGVQGNLWGEYLPTVGRAAYNLLPRMSAVAETGWGTRTELGDFRQRLDVMLARFDALGVAYRRPEPYPAAE</sequence>
<dbReference type="CDD" id="cd06563">
    <property type="entry name" value="GH20_chitobiase-like"/>
    <property type="match status" value="1"/>
</dbReference>
<gene>
    <name evidence="8" type="ORF">ACFQO7_36415</name>
</gene>
<dbReference type="Gene3D" id="3.20.20.80">
    <property type="entry name" value="Glycosidases"/>
    <property type="match status" value="1"/>
</dbReference>
<organism evidence="8 9">
    <name type="scientific">Catellatospora aurea</name>
    <dbReference type="NCBI Taxonomy" id="1337874"/>
    <lineage>
        <taxon>Bacteria</taxon>
        <taxon>Bacillati</taxon>
        <taxon>Actinomycetota</taxon>
        <taxon>Actinomycetes</taxon>
        <taxon>Micromonosporales</taxon>
        <taxon>Micromonosporaceae</taxon>
        <taxon>Catellatospora</taxon>
    </lineage>
</organism>
<dbReference type="PANTHER" id="PTHR22600">
    <property type="entry name" value="BETA-HEXOSAMINIDASE"/>
    <property type="match status" value="1"/>
</dbReference>
<dbReference type="InterPro" id="IPR025705">
    <property type="entry name" value="Beta_hexosaminidase_sua/sub"/>
</dbReference>
<evidence type="ECO:0000259" key="7">
    <source>
        <dbReference type="Pfam" id="PF02838"/>
    </source>
</evidence>
<accession>A0ABW2H6S6</accession>
<evidence type="ECO:0000256" key="5">
    <source>
        <dbReference type="ARBA" id="ARBA00023295"/>
    </source>
</evidence>
<dbReference type="SUPFAM" id="SSF51445">
    <property type="entry name" value="(Trans)glycosidases"/>
    <property type="match status" value="1"/>
</dbReference>
<evidence type="ECO:0000259" key="6">
    <source>
        <dbReference type="Pfam" id="PF00728"/>
    </source>
</evidence>
<comment type="similarity">
    <text evidence="2">Belongs to the glycosyl hydrolase 20 family.</text>
</comment>
<dbReference type="InterPro" id="IPR017853">
    <property type="entry name" value="GH"/>
</dbReference>
<evidence type="ECO:0000256" key="4">
    <source>
        <dbReference type="ARBA" id="ARBA00022801"/>
    </source>
</evidence>
<dbReference type="InterPro" id="IPR015882">
    <property type="entry name" value="HEX_bac_N"/>
</dbReference>
<evidence type="ECO:0000313" key="8">
    <source>
        <dbReference type="EMBL" id="MFC7247980.1"/>
    </source>
</evidence>
<comment type="caution">
    <text evidence="8">The sequence shown here is derived from an EMBL/GenBank/DDBJ whole genome shotgun (WGS) entry which is preliminary data.</text>
</comment>
<keyword evidence="5" id="KW-0326">Glycosidase</keyword>
<dbReference type="Gene3D" id="3.30.379.10">
    <property type="entry name" value="Chitobiase/beta-hexosaminidase domain 2-like"/>
    <property type="match status" value="1"/>
</dbReference>
<dbReference type="EMBL" id="JBHTAC010000071">
    <property type="protein sequence ID" value="MFC7247980.1"/>
    <property type="molecule type" value="Genomic_DNA"/>
</dbReference>
<dbReference type="Pfam" id="PF02838">
    <property type="entry name" value="Glyco_hydro_20b"/>
    <property type="match status" value="1"/>
</dbReference>
<comment type="catalytic activity">
    <reaction evidence="1">
        <text>Hydrolysis of terminal non-reducing N-acetyl-D-hexosamine residues in N-acetyl-beta-D-hexosaminides.</text>
        <dbReference type="EC" id="3.2.1.52"/>
    </reaction>
</comment>
<protein>
    <recommendedName>
        <fullName evidence="3">beta-N-acetylhexosaminidase</fullName>
        <ecNumber evidence="3">3.2.1.52</ecNumber>
    </recommendedName>
</protein>
<feature type="domain" description="Glycoside hydrolase family 20 catalytic" evidence="6">
    <location>
        <begin position="128"/>
        <end position="470"/>
    </location>
</feature>
<keyword evidence="4" id="KW-0378">Hydrolase</keyword>
<evidence type="ECO:0000256" key="3">
    <source>
        <dbReference type="ARBA" id="ARBA00012663"/>
    </source>
</evidence>
<dbReference type="PANTHER" id="PTHR22600:SF57">
    <property type="entry name" value="BETA-N-ACETYLHEXOSAMINIDASE"/>
    <property type="match status" value="1"/>
</dbReference>
<dbReference type="PRINTS" id="PR00738">
    <property type="entry name" value="GLHYDRLASE20"/>
</dbReference>
<evidence type="ECO:0000256" key="2">
    <source>
        <dbReference type="ARBA" id="ARBA00006285"/>
    </source>
</evidence>
<evidence type="ECO:0000313" key="9">
    <source>
        <dbReference type="Proteomes" id="UP001596392"/>
    </source>
</evidence>
<dbReference type="InterPro" id="IPR029018">
    <property type="entry name" value="Hex-like_dom2"/>
</dbReference>
<dbReference type="EC" id="3.2.1.52" evidence="3"/>
<evidence type="ECO:0000256" key="1">
    <source>
        <dbReference type="ARBA" id="ARBA00001231"/>
    </source>
</evidence>
<proteinExistence type="inferred from homology"/>
<name>A0ABW2H6S6_9ACTN</name>
<reference evidence="9" key="1">
    <citation type="journal article" date="2019" name="Int. J. Syst. Evol. Microbiol.">
        <title>The Global Catalogue of Microorganisms (GCM) 10K type strain sequencing project: providing services to taxonomists for standard genome sequencing and annotation.</title>
        <authorList>
            <consortium name="The Broad Institute Genomics Platform"/>
            <consortium name="The Broad Institute Genome Sequencing Center for Infectious Disease"/>
            <person name="Wu L."/>
            <person name="Ma J."/>
        </authorList>
    </citation>
    <scope>NUCLEOTIDE SEQUENCE [LARGE SCALE GENOMIC DNA]</scope>
    <source>
        <strain evidence="9">CGMCC 1.9106</strain>
    </source>
</reference>
<feature type="domain" description="Beta-hexosaminidase bacterial type N-terminal" evidence="7">
    <location>
        <begin position="2"/>
        <end position="124"/>
    </location>
</feature>
<keyword evidence="9" id="KW-1185">Reference proteome</keyword>
<dbReference type="Proteomes" id="UP001596392">
    <property type="component" value="Unassembled WGS sequence"/>
</dbReference>
<dbReference type="InterPro" id="IPR015883">
    <property type="entry name" value="Glyco_hydro_20_cat"/>
</dbReference>
<dbReference type="RefSeq" id="WP_376810666.1">
    <property type="nucleotide sequence ID" value="NZ_JBHTAC010000071.1"/>
</dbReference>
<dbReference type="Pfam" id="PF00728">
    <property type="entry name" value="Glyco_hydro_20"/>
    <property type="match status" value="1"/>
</dbReference>
<dbReference type="SUPFAM" id="SSF55545">
    <property type="entry name" value="beta-N-acetylhexosaminidase-like domain"/>
    <property type="match status" value="1"/>
</dbReference>